<feature type="compositionally biased region" description="Gly residues" evidence="3">
    <location>
        <begin position="166"/>
        <end position="185"/>
    </location>
</feature>
<feature type="region of interest" description="Disordered" evidence="3">
    <location>
        <begin position="166"/>
        <end position="214"/>
    </location>
</feature>
<feature type="region of interest" description="Disordered" evidence="3">
    <location>
        <begin position="339"/>
        <end position="385"/>
    </location>
</feature>
<evidence type="ECO:0000313" key="4">
    <source>
        <dbReference type="EMBL" id="MBK4717314.1"/>
    </source>
</evidence>
<reference evidence="4 5" key="1">
    <citation type="submission" date="2021-01" db="EMBL/GenBank/DDBJ databases">
        <title>Azospirillum sp. YIM DDC1 draft genome.</title>
        <authorList>
            <person name="Wang Y.-X."/>
        </authorList>
    </citation>
    <scope>NUCLEOTIDE SEQUENCE [LARGE SCALE GENOMIC DNA]</scope>
    <source>
        <strain evidence="4 5">YIM DDC1</strain>
    </source>
</reference>
<accession>A0ABS1HR55</accession>
<dbReference type="PANTHER" id="PTHR38340">
    <property type="entry name" value="S-LAYER PROTEIN"/>
    <property type="match status" value="1"/>
</dbReference>
<evidence type="ECO:0000313" key="5">
    <source>
        <dbReference type="Proteomes" id="UP000654452"/>
    </source>
</evidence>
<dbReference type="InterPro" id="IPR011049">
    <property type="entry name" value="Serralysin-like_metalloprot_C"/>
</dbReference>
<comment type="caution">
    <text evidence="4">The sequence shown here is derived from an EMBL/GenBank/DDBJ whole genome shotgun (WGS) entry which is preliminary data.</text>
</comment>
<keyword evidence="5" id="KW-1185">Reference proteome</keyword>
<proteinExistence type="predicted"/>
<dbReference type="SUPFAM" id="SSF51120">
    <property type="entry name" value="beta-Roll"/>
    <property type="match status" value="3"/>
</dbReference>
<sequence length="580" mass="58563">MKKISRNGRWKIHKYFFEVAVVAYILGEAGDDHLVGGDGDDTLYGGAGADTLFGGLGNDVFRFAPETGYPYAIIKDFSDGDRIDLAALNLPFIGEAPIAGMPAGYHGIGHIRYSVVAGNTQIVIDNNGDGMLSRTITLEGRHALEELAGSSGVLVRVQDRAVGGTGGNDLLDGGGGHDTLTGGAGNDTLRGFGGNDSLDGGDGDDSLIGGGGADTLAGGDGNDTLVSGGGHIVMTGGAGHDVFRILPTDRHDPVQITDFSKDDRIDLSALGMPFLGELPYPGVPDGYRGRGFIYYRTTAKSTLIEIDRDGDGMMDRTIILDKGLVLNQLPGAPGVLVLPGYQPPPENPPGNGGPSGNHRFVSGGGENDALSGGSGDDTLLGGGGNDLIGGGDGADLISGDDGDDTLIGEDGTDTVIGGWGADLIFGMAGDDLLTGDEGADTIVGGDGADSILGGDGDDLLGGGGGNDLIDGGAGNDTVIGDAGNDTLFGGGGDDLLRGFAGDDWLVGGAGRDVFSFGLGDGHDLVFDFNPEEDTLSFGDATVTQLIAGARVSGGSTVFSLSDGSTLTVIGRTGISDAWFT</sequence>
<feature type="compositionally biased region" description="Gly residues" evidence="3">
    <location>
        <begin position="362"/>
        <end position="385"/>
    </location>
</feature>
<dbReference type="PANTHER" id="PTHR38340:SF1">
    <property type="entry name" value="S-LAYER PROTEIN"/>
    <property type="match status" value="1"/>
</dbReference>
<comment type="subcellular location">
    <subcellularLocation>
        <location evidence="1">Secreted</location>
    </subcellularLocation>
</comment>
<dbReference type="InterPro" id="IPR050557">
    <property type="entry name" value="RTX_toxin/Mannuronan_C5-epim"/>
</dbReference>
<dbReference type="Pfam" id="PF00353">
    <property type="entry name" value="HemolysinCabind"/>
    <property type="match status" value="5"/>
</dbReference>
<gene>
    <name evidence="4" type="ORF">JJL56_00380</name>
</gene>
<dbReference type="Proteomes" id="UP000654452">
    <property type="component" value="Unassembled WGS sequence"/>
</dbReference>
<name>A0ABS1HR55_9PROT</name>
<dbReference type="PROSITE" id="PS00330">
    <property type="entry name" value="HEMOLYSIN_CALCIUM"/>
    <property type="match status" value="11"/>
</dbReference>
<dbReference type="Gene3D" id="2.150.10.10">
    <property type="entry name" value="Serralysin-like metalloprotease, C-terminal"/>
    <property type="match status" value="5"/>
</dbReference>
<dbReference type="EMBL" id="JAEPIV010000001">
    <property type="protein sequence ID" value="MBK4717314.1"/>
    <property type="molecule type" value="Genomic_DNA"/>
</dbReference>
<dbReference type="InterPro" id="IPR001343">
    <property type="entry name" value="Hemolysn_Ca-bd"/>
</dbReference>
<keyword evidence="2" id="KW-0964">Secreted</keyword>
<evidence type="ECO:0008006" key="6">
    <source>
        <dbReference type="Google" id="ProtNLM"/>
    </source>
</evidence>
<evidence type="ECO:0000256" key="2">
    <source>
        <dbReference type="ARBA" id="ARBA00022525"/>
    </source>
</evidence>
<dbReference type="PRINTS" id="PR00313">
    <property type="entry name" value="CABNDNGRPT"/>
</dbReference>
<evidence type="ECO:0000256" key="1">
    <source>
        <dbReference type="ARBA" id="ARBA00004613"/>
    </source>
</evidence>
<organism evidence="4 5">
    <name type="scientific">Azospirillum aestuarii</name>
    <dbReference type="NCBI Taxonomy" id="2802052"/>
    <lineage>
        <taxon>Bacteria</taxon>
        <taxon>Pseudomonadati</taxon>
        <taxon>Pseudomonadota</taxon>
        <taxon>Alphaproteobacteria</taxon>
        <taxon>Rhodospirillales</taxon>
        <taxon>Azospirillaceae</taxon>
        <taxon>Azospirillum</taxon>
    </lineage>
</organism>
<protein>
    <recommendedName>
        <fullName evidence="6">Calcium-binding protein</fullName>
    </recommendedName>
</protein>
<dbReference type="RefSeq" id="WP_200483792.1">
    <property type="nucleotide sequence ID" value="NZ_JAEPIV010000001.1"/>
</dbReference>
<evidence type="ECO:0000256" key="3">
    <source>
        <dbReference type="SAM" id="MobiDB-lite"/>
    </source>
</evidence>
<dbReference type="InterPro" id="IPR018511">
    <property type="entry name" value="Hemolysin-typ_Ca-bd_CS"/>
</dbReference>